<evidence type="ECO:0000256" key="9">
    <source>
        <dbReference type="ARBA" id="ARBA00023136"/>
    </source>
</evidence>
<dbReference type="EMBL" id="AP028919">
    <property type="protein sequence ID" value="BET00093.1"/>
    <property type="molecule type" value="Genomic_DNA"/>
</dbReference>
<dbReference type="SUPFAM" id="SSF53474">
    <property type="entry name" value="alpha/beta-Hydrolases"/>
    <property type="match status" value="1"/>
</dbReference>
<evidence type="ECO:0000256" key="11">
    <source>
        <dbReference type="ARBA" id="ARBA00037847"/>
    </source>
</evidence>
<proteinExistence type="predicted"/>
<feature type="domain" description="Dipeptidylpeptidase IV N-terminal" evidence="15">
    <location>
        <begin position="123"/>
        <end position="469"/>
    </location>
</feature>
<evidence type="ECO:0000256" key="1">
    <source>
        <dbReference type="ARBA" id="ARBA00004606"/>
    </source>
</evidence>
<dbReference type="SUPFAM" id="SSF82171">
    <property type="entry name" value="DPP6 N-terminal domain-like"/>
    <property type="match status" value="1"/>
</dbReference>
<evidence type="ECO:0000256" key="12">
    <source>
        <dbReference type="SAM" id="MobiDB-lite"/>
    </source>
</evidence>
<keyword evidence="10" id="KW-0325">Glycoprotein</keyword>
<evidence type="ECO:0000313" key="17">
    <source>
        <dbReference type="Proteomes" id="UP001307889"/>
    </source>
</evidence>
<dbReference type="InterPro" id="IPR050278">
    <property type="entry name" value="Serine_Prot_S9B/DPPIV"/>
</dbReference>
<evidence type="ECO:0000256" key="4">
    <source>
        <dbReference type="ARBA" id="ARBA00022692"/>
    </source>
</evidence>
<dbReference type="InterPro" id="IPR029058">
    <property type="entry name" value="AB_hydrolase_fold"/>
</dbReference>
<keyword evidence="5" id="KW-0378">Hydrolase</keyword>
<keyword evidence="2" id="KW-0031">Aminopeptidase</keyword>
<name>A0ABN7B6R0_9HEMI</name>
<feature type="compositionally biased region" description="Pro residues" evidence="12">
    <location>
        <begin position="495"/>
        <end position="504"/>
    </location>
</feature>
<feature type="region of interest" description="Disordered" evidence="12">
    <location>
        <begin position="485"/>
        <end position="512"/>
    </location>
</feature>
<dbReference type="Gene3D" id="2.140.10.30">
    <property type="entry name" value="Dipeptidylpeptidase IV, N-terminal domain"/>
    <property type="match status" value="1"/>
</dbReference>
<feature type="domain" description="Peptidase S9 prolyl oligopeptidase catalytic" evidence="14">
    <location>
        <begin position="630"/>
        <end position="836"/>
    </location>
</feature>
<evidence type="ECO:0000259" key="15">
    <source>
        <dbReference type="Pfam" id="PF00930"/>
    </source>
</evidence>
<evidence type="ECO:0000256" key="2">
    <source>
        <dbReference type="ARBA" id="ARBA00022438"/>
    </source>
</evidence>
<keyword evidence="7" id="KW-0735">Signal-anchor</keyword>
<evidence type="ECO:0000256" key="5">
    <source>
        <dbReference type="ARBA" id="ARBA00022801"/>
    </source>
</evidence>
<dbReference type="PANTHER" id="PTHR11731:SF200">
    <property type="entry name" value="DIPEPTIDYL PEPTIDASE 10, ISOFORM B"/>
    <property type="match status" value="1"/>
</dbReference>
<dbReference type="Pfam" id="PF00326">
    <property type="entry name" value="Peptidase_S9"/>
    <property type="match status" value="1"/>
</dbReference>
<dbReference type="InterPro" id="IPR001375">
    <property type="entry name" value="Peptidase_S9_cat"/>
</dbReference>
<evidence type="ECO:0000259" key="14">
    <source>
        <dbReference type="Pfam" id="PF00326"/>
    </source>
</evidence>
<evidence type="ECO:0000256" key="7">
    <source>
        <dbReference type="ARBA" id="ARBA00022968"/>
    </source>
</evidence>
<evidence type="ECO:0000313" key="16">
    <source>
        <dbReference type="EMBL" id="BET00093.1"/>
    </source>
</evidence>
<feature type="transmembrane region" description="Helical" evidence="13">
    <location>
        <begin position="24"/>
        <end position="45"/>
    </location>
</feature>
<protein>
    <submittedName>
        <fullName evidence="16">Dipeptidyl peptidase IV (DPP IV) N-terminal region</fullName>
    </submittedName>
</protein>
<comment type="subcellular location">
    <subcellularLocation>
        <location evidence="11">Endomembrane system</location>
        <topology evidence="11">Single-pass membrane protein</topology>
    </subcellularLocation>
    <subcellularLocation>
        <location evidence="1">Membrane</location>
        <topology evidence="1">Single-pass type II membrane protein</topology>
    </subcellularLocation>
</comment>
<evidence type="ECO:0000256" key="13">
    <source>
        <dbReference type="SAM" id="Phobius"/>
    </source>
</evidence>
<keyword evidence="17" id="KW-1185">Reference proteome</keyword>
<keyword evidence="6" id="KW-0720">Serine protease</keyword>
<keyword evidence="4 13" id="KW-0812">Transmembrane</keyword>
<gene>
    <name evidence="16" type="ORF">NTJ_12908</name>
</gene>
<dbReference type="Proteomes" id="UP001307889">
    <property type="component" value="Chromosome 11"/>
</dbReference>
<evidence type="ECO:0000256" key="10">
    <source>
        <dbReference type="ARBA" id="ARBA00023180"/>
    </source>
</evidence>
<keyword evidence="9 13" id="KW-0472">Membrane</keyword>
<evidence type="ECO:0000256" key="3">
    <source>
        <dbReference type="ARBA" id="ARBA00022670"/>
    </source>
</evidence>
<keyword evidence="8 13" id="KW-1133">Transmembrane helix</keyword>
<reference evidence="16 17" key="1">
    <citation type="submission" date="2023-09" db="EMBL/GenBank/DDBJ databases">
        <title>Nesidiocoris tenuis whole genome shotgun sequence.</title>
        <authorList>
            <person name="Shibata T."/>
            <person name="Shimoda M."/>
            <person name="Kobayashi T."/>
            <person name="Uehara T."/>
        </authorList>
    </citation>
    <scope>NUCLEOTIDE SEQUENCE [LARGE SCALE GENOMIC DNA]</scope>
    <source>
        <strain evidence="16 17">Japan</strain>
    </source>
</reference>
<accession>A0ABN7B6R0</accession>
<evidence type="ECO:0000256" key="8">
    <source>
        <dbReference type="ARBA" id="ARBA00022989"/>
    </source>
</evidence>
<evidence type="ECO:0000256" key="6">
    <source>
        <dbReference type="ARBA" id="ARBA00022825"/>
    </source>
</evidence>
<keyword evidence="3" id="KW-0645">Protease</keyword>
<organism evidence="16 17">
    <name type="scientific">Nesidiocoris tenuis</name>
    <dbReference type="NCBI Taxonomy" id="355587"/>
    <lineage>
        <taxon>Eukaryota</taxon>
        <taxon>Metazoa</taxon>
        <taxon>Ecdysozoa</taxon>
        <taxon>Arthropoda</taxon>
        <taxon>Hexapoda</taxon>
        <taxon>Insecta</taxon>
        <taxon>Pterygota</taxon>
        <taxon>Neoptera</taxon>
        <taxon>Paraneoptera</taxon>
        <taxon>Hemiptera</taxon>
        <taxon>Heteroptera</taxon>
        <taxon>Panheteroptera</taxon>
        <taxon>Cimicomorpha</taxon>
        <taxon>Miridae</taxon>
        <taxon>Dicyphina</taxon>
        <taxon>Nesidiocoris</taxon>
    </lineage>
</organism>
<dbReference type="Gene3D" id="3.40.50.1820">
    <property type="entry name" value="alpha/beta hydrolase"/>
    <property type="match status" value="1"/>
</dbReference>
<dbReference type="Pfam" id="PF00930">
    <property type="entry name" value="DPPIV_N"/>
    <property type="match status" value="1"/>
</dbReference>
<dbReference type="PANTHER" id="PTHR11731">
    <property type="entry name" value="PROTEASE FAMILY S9B,C DIPEPTIDYL-PEPTIDASE IV-RELATED"/>
    <property type="match status" value="1"/>
</dbReference>
<sequence>MSENDNYDDELVSSNENQRNWRGILIAVLVIASVLALIVTSVVLLTPPDQGPKIKPGRLKLSQILSHQLTPYLFNGSWISGDELMYRDEYNNIAVMEAINQTVRIVMNNQTYRRFNAVQFTMSPDHQYILLVHNTQKLFRHSFLAQYTVFDVQNGQTFSVTVTDRDNDRPFLVHAQWSRRGHGLFIILDYDIYYRPHPRLGQVYRITNTAIPGLIHNGVPDWLYEEEILNDNKAIWNSKDGHILLYASFNDTLVQEFQFPWYGVSQDTAQLYPQIRSLRYPKPGTTNPHVTLFVADLADLKDIKTRQLKPPIAFQQAQTTDYYFNGASWVSATEVAVIWMNRAQNISMVTICKSPMWYCQETQRITGEGAGWVEAPPPPIFSDDGNTYLTLAPVQDGTAGYFRHIVSVNIPKKRFMPITHGTYEVYKISAWDIPNNKVYYLAVSLSQLHLYVTHTNNTSSHPICLTCPKSRPEEDSTIHRTAHAHGVVLDDEEPPPSTTEAPPPSKKKKPEPHFFDEPLYKECLYHNVHFSLDNSHYVLECLGPGIPTVSLYQTPDSYLTNLQNNTHLYDKLVNVALPQVKTFPVEISGGHQAQVRLFLPPALREGEITKYPLLLQVYGGPGSQLVVDKWKIDWATYLASTQDIIIGYIDGRGTSGKGYSLTHQVYMKLGTVEASDQLEVTEYLRDNLHYIDQRRVGVWGWSYGGFVAALLLSHPGQDVFQCGAAVAPITSWRLYDSAYTERYMGLPNVTDNYKGYEETELSKRVDGLKDKSLYLVHGTADDNVHLHQGLHFARALSNAGVVYRQQIYPDENHSLSGVKHHLYRSMGNFFSNCFKKQVPQESKAGLRNGGSECDVCSS</sequence>
<dbReference type="InterPro" id="IPR002469">
    <property type="entry name" value="Peptidase_S9B_N"/>
</dbReference>